<proteinExistence type="inferred from homology"/>
<keyword evidence="4" id="KW-1185">Reference proteome</keyword>
<dbReference type="EMBL" id="BBMZ01000010">
    <property type="protein sequence ID" value="GAL58298.1"/>
    <property type="molecule type" value="Genomic_DNA"/>
</dbReference>
<evidence type="ECO:0000313" key="3">
    <source>
        <dbReference type="EMBL" id="GAL58298.1"/>
    </source>
</evidence>
<protein>
    <recommendedName>
        <fullName evidence="2">GAF domain-containing protein</fullName>
    </recommendedName>
</protein>
<reference evidence="3 4" key="1">
    <citation type="submission" date="2014-09" db="EMBL/GenBank/DDBJ databases">
        <title>Whole genome shotgun sequence of Escherichia vulneris NBRC 102420.</title>
        <authorList>
            <person name="Yoshida Y."/>
            <person name="Hosoyama A."/>
            <person name="Tsuchikane K."/>
            <person name="Ohji S."/>
            <person name="Ichikawa N."/>
            <person name="Kimura A."/>
            <person name="Yamazoe A."/>
            <person name="Ezaki T."/>
            <person name="Fujita N."/>
        </authorList>
    </citation>
    <scope>NUCLEOTIDE SEQUENCE [LARGE SCALE GENOMIC DNA]</scope>
    <source>
        <strain evidence="3 4">NBRC 102420</strain>
    </source>
</reference>
<dbReference type="OrthoDB" id="9796252at2"/>
<organism evidence="3 4">
    <name type="scientific">Pseudescherichia vulneris NBRC 102420</name>
    <dbReference type="NCBI Taxonomy" id="1115515"/>
    <lineage>
        <taxon>Bacteria</taxon>
        <taxon>Pseudomonadati</taxon>
        <taxon>Pseudomonadota</taxon>
        <taxon>Gammaproteobacteria</taxon>
        <taxon>Enterobacterales</taxon>
        <taxon>Enterobacteriaceae</taxon>
        <taxon>Pseudescherichia</taxon>
    </lineage>
</organism>
<dbReference type="GO" id="GO:0005829">
    <property type="term" value="C:cytosol"/>
    <property type="evidence" value="ECO:0007669"/>
    <property type="project" value="TreeGrafter"/>
</dbReference>
<evidence type="ECO:0000313" key="4">
    <source>
        <dbReference type="Proteomes" id="UP000029462"/>
    </source>
</evidence>
<dbReference type="RefSeq" id="WP_042391319.1">
    <property type="nucleotide sequence ID" value="NZ_BBMZ01000010.1"/>
</dbReference>
<dbReference type="AlphaFoldDB" id="A0A090V2D9"/>
<dbReference type="STRING" id="1115515.EV102420_10_00800"/>
<comment type="similarity">
    <text evidence="1">Belongs to the free Met sulfoxide reductase family.</text>
</comment>
<dbReference type="GO" id="GO:0033745">
    <property type="term" value="F:L-methionine-(R)-S-oxide reductase activity"/>
    <property type="evidence" value="ECO:0007669"/>
    <property type="project" value="TreeGrafter"/>
</dbReference>
<evidence type="ECO:0000259" key="2">
    <source>
        <dbReference type="SMART" id="SM00065"/>
    </source>
</evidence>
<dbReference type="Pfam" id="PF13185">
    <property type="entry name" value="GAF_2"/>
    <property type="match status" value="1"/>
</dbReference>
<feature type="domain" description="GAF" evidence="2">
    <location>
        <begin position="9"/>
        <end position="161"/>
    </location>
</feature>
<dbReference type="FunFam" id="3.30.450.40:FF:000008">
    <property type="entry name" value="GAF domain-containing proteins"/>
    <property type="match status" value="1"/>
</dbReference>
<dbReference type="Gene3D" id="3.30.450.40">
    <property type="match status" value="1"/>
</dbReference>
<name>A0A090V2D9_PSEVU</name>
<dbReference type="InterPro" id="IPR051330">
    <property type="entry name" value="Phosphatase_reg/MetRdx"/>
</dbReference>
<gene>
    <name evidence="3" type="primary">yebR</name>
    <name evidence="3" type="ORF">EV102420_10_00800</name>
</gene>
<accession>A0A090V2D9</accession>
<dbReference type="eggNOG" id="COG1956">
    <property type="taxonomic scope" value="Bacteria"/>
</dbReference>
<dbReference type="Proteomes" id="UP000029462">
    <property type="component" value="Unassembled WGS sequence"/>
</dbReference>
<evidence type="ECO:0000256" key="1">
    <source>
        <dbReference type="ARBA" id="ARBA00038454"/>
    </source>
</evidence>
<dbReference type="PANTHER" id="PTHR21021:SF15">
    <property type="entry name" value="FREE METHIONINE-R-SULFOXIDE REDUCTASE"/>
    <property type="match status" value="1"/>
</dbReference>
<dbReference type="InterPro" id="IPR003018">
    <property type="entry name" value="GAF"/>
</dbReference>
<dbReference type="SMART" id="SM00065">
    <property type="entry name" value="GAF"/>
    <property type="match status" value="1"/>
</dbReference>
<dbReference type="InterPro" id="IPR029016">
    <property type="entry name" value="GAF-like_dom_sf"/>
</dbReference>
<comment type="caution">
    <text evidence="3">The sequence shown here is derived from an EMBL/GenBank/DDBJ whole genome shotgun (WGS) entry which is preliminary data.</text>
</comment>
<sequence length="165" mass="18059">MNKSEFYAELNRDFQALITGETSFLATLANTSALLFERLEGVNWAGFYLLEGDTLVLGPFQGKIACVRIPVGRGVCGTAVAQNSVQRVEDVHAFDGHIACDSASNAEIVLPLVVQDKIIGVLDIDSTVFSRFTAEDEQGLRELVSHLERLLEATDYQKFFASDAV</sequence>
<dbReference type="SUPFAM" id="SSF55781">
    <property type="entry name" value="GAF domain-like"/>
    <property type="match status" value="1"/>
</dbReference>
<dbReference type="PANTHER" id="PTHR21021">
    <property type="entry name" value="GAF/PUTATIVE CYTOSKELETAL PROTEIN"/>
    <property type="match status" value="1"/>
</dbReference>